<evidence type="ECO:0000256" key="1">
    <source>
        <dbReference type="ARBA" id="ARBA00006734"/>
    </source>
</evidence>
<dbReference type="SMART" id="SM00365">
    <property type="entry name" value="LRR_SD22"/>
    <property type="match status" value="2"/>
</dbReference>
<accession>A0A9N7RRN8</accession>
<evidence type="ECO:0000313" key="8">
    <source>
        <dbReference type="Proteomes" id="UP001153555"/>
    </source>
</evidence>
<reference evidence="7" key="1">
    <citation type="submission" date="2019-12" db="EMBL/GenBank/DDBJ databases">
        <authorList>
            <person name="Scholes J."/>
        </authorList>
    </citation>
    <scope>NUCLEOTIDE SEQUENCE</scope>
</reference>
<keyword evidence="3 6" id="KW-0808">Transferase</keyword>
<dbReference type="Gene3D" id="3.80.10.10">
    <property type="entry name" value="Ribonuclease Inhibitor"/>
    <property type="match status" value="1"/>
</dbReference>
<comment type="caution">
    <text evidence="7">The sequence shown here is derived from an EMBL/GenBank/DDBJ whole genome shotgun (WGS) entry which is preliminary data.</text>
</comment>
<gene>
    <name evidence="7" type="ORF">SHERM_07804</name>
</gene>
<protein>
    <recommendedName>
        <fullName evidence="6">Geranylgeranyl transferase type-2 subunit alpha</fullName>
        <ecNumber evidence="6">2.5.1.60</ecNumber>
    </recommendedName>
    <alternativeName>
        <fullName evidence="6">Geranylgeranyl transferase type II subunit alpha</fullName>
    </alternativeName>
</protein>
<dbReference type="Pfam" id="PF01239">
    <property type="entry name" value="PPTA"/>
    <property type="match status" value="4"/>
</dbReference>
<dbReference type="GO" id="GO:0004663">
    <property type="term" value="F:Rab geranylgeranyltransferase activity"/>
    <property type="evidence" value="ECO:0007669"/>
    <property type="project" value="UniProtKB-UniRule"/>
</dbReference>
<dbReference type="EC" id="2.5.1.60" evidence="6"/>
<dbReference type="InterPro" id="IPR001611">
    <property type="entry name" value="Leu-rich_rpt"/>
</dbReference>
<evidence type="ECO:0000256" key="3">
    <source>
        <dbReference type="ARBA" id="ARBA00022679"/>
    </source>
</evidence>
<evidence type="ECO:0000256" key="2">
    <source>
        <dbReference type="ARBA" id="ARBA00022602"/>
    </source>
</evidence>
<keyword evidence="8" id="KW-1185">Reference proteome</keyword>
<evidence type="ECO:0000256" key="5">
    <source>
        <dbReference type="ARBA" id="ARBA00047658"/>
    </source>
</evidence>
<dbReference type="AlphaFoldDB" id="A0A9N7RRN8"/>
<dbReference type="PRINTS" id="PR00019">
    <property type="entry name" value="LEURICHRPT"/>
</dbReference>
<keyword evidence="4" id="KW-0677">Repeat</keyword>
<evidence type="ECO:0000256" key="6">
    <source>
        <dbReference type="RuleBase" id="RU367120"/>
    </source>
</evidence>
<dbReference type="Gene3D" id="1.25.40.120">
    <property type="entry name" value="Protein prenylyltransferase"/>
    <property type="match status" value="1"/>
</dbReference>
<dbReference type="Proteomes" id="UP001153555">
    <property type="component" value="Unassembled WGS sequence"/>
</dbReference>
<keyword evidence="2 6" id="KW-0637">Prenyltransferase</keyword>
<dbReference type="SUPFAM" id="SSF48439">
    <property type="entry name" value="Protein prenylyltransferase"/>
    <property type="match status" value="1"/>
</dbReference>
<dbReference type="PROSITE" id="PS51147">
    <property type="entry name" value="PFTA"/>
    <property type="match status" value="4"/>
</dbReference>
<sequence length="431" mass="50061">MHGRPRKALTEEEQRASSLKAAKLRDLQSQVLHFHHNKIYTGEAIEISAKLLESNPEHYTGWNYRKLAVQHLIDQRSKGGADSESIQSIFYEELRIVENALKRNFKSYGAWHHRKWVLSKGHSSTDRELRLLGRFQKLDARNFHAWNYRRFITALKKIPDEEELKYTTDMIYDNFSNYSAWHNRSIILSNLLEKGVEDYDDKGNVLGGESTDDGIQTRYEDILALYQDLMKLDPAHICYYEDEYSLVLFKQLTSDKASLLKRCYQYHEPLLSSVKPYLCARLNGLSLSRIGSMEHLLWVQMLDLSHNKLRSIEGLEALQLLFCLKLSHNRICSFTALEPLKMLKYLKVLDISHNEIGAHSIDTRRYLCSSPFNHAVGVDCNFEKLVEGDIQVKDYWDAYLLFKELNLVQLEIAGNGVLDDRLKAFLSKLIP</sequence>
<proteinExistence type="inferred from homology"/>
<dbReference type="SUPFAM" id="SSF52058">
    <property type="entry name" value="L domain-like"/>
    <property type="match status" value="1"/>
</dbReference>
<name>A0A9N7RRN8_STRHE</name>
<comment type="catalytic activity">
    <reaction evidence="5 6">
        <text>geranylgeranyl diphosphate + L-cysteinyl-[protein] = S-geranylgeranyl-L-cysteinyl-[protein] + diphosphate</text>
        <dbReference type="Rhea" id="RHEA:21240"/>
        <dbReference type="Rhea" id="RHEA-COMP:10131"/>
        <dbReference type="Rhea" id="RHEA-COMP:11537"/>
        <dbReference type="ChEBI" id="CHEBI:29950"/>
        <dbReference type="ChEBI" id="CHEBI:33019"/>
        <dbReference type="ChEBI" id="CHEBI:57533"/>
        <dbReference type="ChEBI" id="CHEBI:86021"/>
        <dbReference type="EC" id="2.5.1.60"/>
    </reaction>
</comment>
<dbReference type="OrthoDB" id="1658at2759"/>
<dbReference type="GO" id="GO:0005968">
    <property type="term" value="C:Rab-protein geranylgeranyltransferase complex"/>
    <property type="evidence" value="ECO:0007669"/>
    <property type="project" value="TreeGrafter"/>
</dbReference>
<evidence type="ECO:0000256" key="4">
    <source>
        <dbReference type="ARBA" id="ARBA00022737"/>
    </source>
</evidence>
<comment type="function">
    <text evidence="6">Catalyzes the transfer of a geranyl-geranyl moiety from geranyl-geranyl pyrophosphate to cysteines occuring in specific C-terminal amino acid sequences.</text>
</comment>
<dbReference type="PROSITE" id="PS51450">
    <property type="entry name" value="LRR"/>
    <property type="match status" value="2"/>
</dbReference>
<dbReference type="EMBL" id="CACSLK010034598">
    <property type="protein sequence ID" value="CAA0841929.1"/>
    <property type="molecule type" value="Genomic_DNA"/>
</dbReference>
<dbReference type="InterPro" id="IPR032675">
    <property type="entry name" value="LRR_dom_sf"/>
</dbReference>
<organism evidence="7 8">
    <name type="scientific">Striga hermonthica</name>
    <name type="common">Purple witchweed</name>
    <name type="synonym">Buchnera hermonthica</name>
    <dbReference type="NCBI Taxonomy" id="68872"/>
    <lineage>
        <taxon>Eukaryota</taxon>
        <taxon>Viridiplantae</taxon>
        <taxon>Streptophyta</taxon>
        <taxon>Embryophyta</taxon>
        <taxon>Tracheophyta</taxon>
        <taxon>Spermatophyta</taxon>
        <taxon>Magnoliopsida</taxon>
        <taxon>eudicotyledons</taxon>
        <taxon>Gunneridae</taxon>
        <taxon>Pentapetalae</taxon>
        <taxon>asterids</taxon>
        <taxon>lamiids</taxon>
        <taxon>Lamiales</taxon>
        <taxon>Orobanchaceae</taxon>
        <taxon>Buchnereae</taxon>
        <taxon>Striga</taxon>
    </lineage>
</organism>
<dbReference type="InterPro" id="IPR002088">
    <property type="entry name" value="Prenyl_trans_a"/>
</dbReference>
<dbReference type="PANTHER" id="PTHR11129:SF2">
    <property type="entry name" value="GERANYLGERANYL TRANSFERASE TYPE-2 SUBUNIT ALPHA"/>
    <property type="match status" value="1"/>
</dbReference>
<comment type="similarity">
    <text evidence="1 6">Belongs to the protein prenyltransferase subunit alpha family.</text>
</comment>
<dbReference type="GO" id="GO:0097354">
    <property type="term" value="P:prenylation"/>
    <property type="evidence" value="ECO:0007669"/>
    <property type="project" value="UniProtKB-UniRule"/>
</dbReference>
<evidence type="ECO:0000313" key="7">
    <source>
        <dbReference type="EMBL" id="CAA0841929.1"/>
    </source>
</evidence>
<dbReference type="PANTHER" id="PTHR11129">
    <property type="entry name" value="PROTEIN FARNESYLTRANSFERASE ALPHA SUBUNIT/RAB GERANYLGERANYL TRANSFERASE ALPHA SUBUNIT"/>
    <property type="match status" value="1"/>
</dbReference>